<dbReference type="EMBL" id="CM000881">
    <property type="protein sequence ID" value="KQK11609.1"/>
    <property type="molecule type" value="Genomic_DNA"/>
</dbReference>
<reference evidence="1" key="2">
    <citation type="submission" date="2017-06" db="EMBL/GenBank/DDBJ databases">
        <title>WGS assembly of Brachypodium distachyon.</title>
        <authorList>
            <consortium name="The International Brachypodium Initiative"/>
            <person name="Lucas S."/>
            <person name="Harmon-Smith M."/>
            <person name="Lail K."/>
            <person name="Tice H."/>
            <person name="Grimwood J."/>
            <person name="Bruce D."/>
            <person name="Barry K."/>
            <person name="Shu S."/>
            <person name="Lindquist E."/>
            <person name="Wang M."/>
            <person name="Pitluck S."/>
            <person name="Vogel J.P."/>
            <person name="Garvin D.F."/>
            <person name="Mockler T.C."/>
            <person name="Schmutz J."/>
            <person name="Rokhsar D."/>
            <person name="Bevan M.W."/>
        </authorList>
    </citation>
    <scope>NUCLEOTIDE SEQUENCE</scope>
    <source>
        <strain evidence="1">Bd21</strain>
    </source>
</reference>
<sequence length="158" mass="16990">MDLCLAPGLAPFCFLLAFASLSASSHVYIWSTLLPTSRLHPHTLRSLLRLPRLSASSSCRASVLKIKSWPWLGLPSGGSEEIRWRGSSSGDAEARSGRETASRVDAEAMAVVGGHVRVRVAGRLVRAVAMEELHLAVLDQMLLGGWQGWISAPPSFAS</sequence>
<gene>
    <name evidence="1" type="ORF">BRADI_2g61161v3</name>
</gene>
<keyword evidence="3" id="KW-1185">Reference proteome</keyword>
<dbReference type="AlphaFoldDB" id="A0A0Q3KKE0"/>
<name>A0A0Q3KKE0_BRADI</name>
<reference evidence="1 2" key="1">
    <citation type="journal article" date="2010" name="Nature">
        <title>Genome sequencing and analysis of the model grass Brachypodium distachyon.</title>
        <authorList>
            <consortium name="International Brachypodium Initiative"/>
        </authorList>
    </citation>
    <scope>NUCLEOTIDE SEQUENCE [LARGE SCALE GENOMIC DNA]</scope>
    <source>
        <strain evidence="1 2">Bd21</strain>
    </source>
</reference>
<dbReference type="Gramene" id="KQK11609">
    <property type="protein sequence ID" value="KQK11609"/>
    <property type="gene ID" value="BRADI_2g61161v3"/>
</dbReference>
<reference evidence="2" key="3">
    <citation type="submission" date="2018-08" db="UniProtKB">
        <authorList>
            <consortium name="EnsemblPlants"/>
        </authorList>
    </citation>
    <scope>IDENTIFICATION</scope>
    <source>
        <strain evidence="2">cv. Bd21</strain>
    </source>
</reference>
<dbReference type="Proteomes" id="UP000008810">
    <property type="component" value="Chromosome 2"/>
</dbReference>
<accession>A0A0Q3KKE0</accession>
<protein>
    <submittedName>
        <fullName evidence="1 2">Uncharacterized protein</fullName>
    </submittedName>
</protein>
<proteinExistence type="predicted"/>
<evidence type="ECO:0000313" key="3">
    <source>
        <dbReference type="Proteomes" id="UP000008810"/>
    </source>
</evidence>
<evidence type="ECO:0000313" key="1">
    <source>
        <dbReference type="EMBL" id="KQK11609.1"/>
    </source>
</evidence>
<dbReference type="InParanoid" id="A0A0Q3KKE0"/>
<evidence type="ECO:0000313" key="2">
    <source>
        <dbReference type="EnsemblPlants" id="KQK11609"/>
    </source>
</evidence>
<dbReference type="EnsemblPlants" id="KQK11609">
    <property type="protein sequence ID" value="KQK11609"/>
    <property type="gene ID" value="BRADI_2g61161v3"/>
</dbReference>
<organism evidence="1">
    <name type="scientific">Brachypodium distachyon</name>
    <name type="common">Purple false brome</name>
    <name type="synonym">Trachynia distachya</name>
    <dbReference type="NCBI Taxonomy" id="15368"/>
    <lineage>
        <taxon>Eukaryota</taxon>
        <taxon>Viridiplantae</taxon>
        <taxon>Streptophyta</taxon>
        <taxon>Embryophyta</taxon>
        <taxon>Tracheophyta</taxon>
        <taxon>Spermatophyta</taxon>
        <taxon>Magnoliopsida</taxon>
        <taxon>Liliopsida</taxon>
        <taxon>Poales</taxon>
        <taxon>Poaceae</taxon>
        <taxon>BOP clade</taxon>
        <taxon>Pooideae</taxon>
        <taxon>Stipodae</taxon>
        <taxon>Brachypodieae</taxon>
        <taxon>Brachypodium</taxon>
    </lineage>
</organism>